<dbReference type="EMBL" id="FZNS01000011">
    <property type="protein sequence ID" value="SNR91578.1"/>
    <property type="molecule type" value="Genomic_DNA"/>
</dbReference>
<dbReference type="AlphaFoldDB" id="A0A239A917"/>
<proteinExistence type="predicted"/>
<accession>A0A239A917</accession>
<organism evidence="1 2">
    <name type="scientific">Hymenobacter mucosus</name>
    <dbReference type="NCBI Taxonomy" id="1411120"/>
    <lineage>
        <taxon>Bacteria</taxon>
        <taxon>Pseudomonadati</taxon>
        <taxon>Bacteroidota</taxon>
        <taxon>Cytophagia</taxon>
        <taxon>Cytophagales</taxon>
        <taxon>Hymenobacteraceae</taxon>
        <taxon>Hymenobacter</taxon>
    </lineage>
</organism>
<dbReference type="Proteomes" id="UP000198310">
    <property type="component" value="Unassembled WGS sequence"/>
</dbReference>
<dbReference type="RefSeq" id="WP_089333877.1">
    <property type="nucleotide sequence ID" value="NZ_FZNS01000011.1"/>
</dbReference>
<reference evidence="2" key="1">
    <citation type="submission" date="2017-06" db="EMBL/GenBank/DDBJ databases">
        <authorList>
            <person name="Varghese N."/>
            <person name="Submissions S."/>
        </authorList>
    </citation>
    <scope>NUCLEOTIDE SEQUENCE [LARGE SCALE GENOMIC DNA]</scope>
    <source>
        <strain evidence="2">DSM 28041</strain>
    </source>
</reference>
<name>A0A239A917_9BACT</name>
<keyword evidence="2" id="KW-1185">Reference proteome</keyword>
<sequence length="156" mass="16624">MNHTEKFNETVSILVKAYLNGTLLKGNCCACAVGNIIASKSGLDVLLDEDADSGYISAAWGEDNVLPEWGKVFSTCDGRQRVTRGFYKGVAAEQIEVTGYQLTELARIELAFEAAAKGRSDKAQYAGLMAVVDVLASIHSIDLATATASKALFVKA</sequence>
<evidence type="ECO:0000313" key="2">
    <source>
        <dbReference type="Proteomes" id="UP000198310"/>
    </source>
</evidence>
<gene>
    <name evidence="1" type="ORF">SAMN06269173_11140</name>
</gene>
<evidence type="ECO:0000313" key="1">
    <source>
        <dbReference type="EMBL" id="SNR91578.1"/>
    </source>
</evidence>
<protein>
    <submittedName>
        <fullName evidence="1">Uncharacterized protein</fullName>
    </submittedName>
</protein>